<name>A0A9P5N117_9AGAM</name>
<sequence length="137" mass="14760">MLVGTPKQHAFPKLSLDSPHSSRAPALPPSITRSDSVHDSDRDNQRAVMPGNHCPFLVNTESPSCTNVLSALSAITGWRSMTRSARGATKKGDKVDDWASLRGDELAMKVNGDPANGILPTYLDTLQTNEASPYETN</sequence>
<evidence type="ECO:0000313" key="3">
    <source>
        <dbReference type="Proteomes" id="UP000759537"/>
    </source>
</evidence>
<evidence type="ECO:0000256" key="1">
    <source>
        <dbReference type="SAM" id="MobiDB-lite"/>
    </source>
</evidence>
<dbReference type="Proteomes" id="UP000759537">
    <property type="component" value="Unassembled WGS sequence"/>
</dbReference>
<feature type="region of interest" description="Disordered" evidence="1">
    <location>
        <begin position="1"/>
        <end position="46"/>
    </location>
</feature>
<dbReference type="AlphaFoldDB" id="A0A9P5N117"/>
<comment type="caution">
    <text evidence="2">The sequence shown here is derived from an EMBL/GenBank/DDBJ whole genome shotgun (WGS) entry which is preliminary data.</text>
</comment>
<proteinExistence type="predicted"/>
<dbReference type="EMBL" id="WHVB01000004">
    <property type="protein sequence ID" value="KAF8483653.1"/>
    <property type="molecule type" value="Genomic_DNA"/>
</dbReference>
<reference evidence="2" key="1">
    <citation type="submission" date="2019-10" db="EMBL/GenBank/DDBJ databases">
        <authorList>
            <consortium name="DOE Joint Genome Institute"/>
            <person name="Kuo A."/>
            <person name="Miyauchi S."/>
            <person name="Kiss E."/>
            <person name="Drula E."/>
            <person name="Kohler A."/>
            <person name="Sanchez-Garcia M."/>
            <person name="Andreopoulos B."/>
            <person name="Barry K.W."/>
            <person name="Bonito G."/>
            <person name="Buee M."/>
            <person name="Carver A."/>
            <person name="Chen C."/>
            <person name="Cichocki N."/>
            <person name="Clum A."/>
            <person name="Culley D."/>
            <person name="Crous P.W."/>
            <person name="Fauchery L."/>
            <person name="Girlanda M."/>
            <person name="Hayes R."/>
            <person name="Keri Z."/>
            <person name="LaButti K."/>
            <person name="Lipzen A."/>
            <person name="Lombard V."/>
            <person name="Magnuson J."/>
            <person name="Maillard F."/>
            <person name="Morin E."/>
            <person name="Murat C."/>
            <person name="Nolan M."/>
            <person name="Ohm R."/>
            <person name="Pangilinan J."/>
            <person name="Pereira M."/>
            <person name="Perotto S."/>
            <person name="Peter M."/>
            <person name="Riley R."/>
            <person name="Sitrit Y."/>
            <person name="Stielow B."/>
            <person name="Szollosi G."/>
            <person name="Zifcakova L."/>
            <person name="Stursova M."/>
            <person name="Spatafora J.W."/>
            <person name="Tedersoo L."/>
            <person name="Vaario L.-M."/>
            <person name="Yamada A."/>
            <person name="Yan M."/>
            <person name="Wang P."/>
            <person name="Xu J."/>
            <person name="Bruns T."/>
            <person name="Baldrian P."/>
            <person name="Vilgalys R."/>
            <person name="Henrissat B."/>
            <person name="Grigoriev I.V."/>
            <person name="Hibbett D."/>
            <person name="Nagy L.G."/>
            <person name="Martin F.M."/>
        </authorList>
    </citation>
    <scope>NUCLEOTIDE SEQUENCE</scope>
    <source>
        <strain evidence="2">Prilba</strain>
    </source>
</reference>
<accession>A0A9P5N117</accession>
<evidence type="ECO:0000313" key="2">
    <source>
        <dbReference type="EMBL" id="KAF8483653.1"/>
    </source>
</evidence>
<keyword evidence="3" id="KW-1185">Reference proteome</keyword>
<feature type="compositionally biased region" description="Basic and acidic residues" evidence="1">
    <location>
        <begin position="35"/>
        <end position="45"/>
    </location>
</feature>
<reference evidence="2" key="2">
    <citation type="journal article" date="2020" name="Nat. Commun.">
        <title>Large-scale genome sequencing of mycorrhizal fungi provides insights into the early evolution of symbiotic traits.</title>
        <authorList>
            <person name="Miyauchi S."/>
            <person name="Kiss E."/>
            <person name="Kuo A."/>
            <person name="Drula E."/>
            <person name="Kohler A."/>
            <person name="Sanchez-Garcia M."/>
            <person name="Morin E."/>
            <person name="Andreopoulos B."/>
            <person name="Barry K.W."/>
            <person name="Bonito G."/>
            <person name="Buee M."/>
            <person name="Carver A."/>
            <person name="Chen C."/>
            <person name="Cichocki N."/>
            <person name="Clum A."/>
            <person name="Culley D."/>
            <person name="Crous P.W."/>
            <person name="Fauchery L."/>
            <person name="Girlanda M."/>
            <person name="Hayes R.D."/>
            <person name="Keri Z."/>
            <person name="LaButti K."/>
            <person name="Lipzen A."/>
            <person name="Lombard V."/>
            <person name="Magnuson J."/>
            <person name="Maillard F."/>
            <person name="Murat C."/>
            <person name="Nolan M."/>
            <person name="Ohm R.A."/>
            <person name="Pangilinan J."/>
            <person name="Pereira M.F."/>
            <person name="Perotto S."/>
            <person name="Peter M."/>
            <person name="Pfister S."/>
            <person name="Riley R."/>
            <person name="Sitrit Y."/>
            <person name="Stielow J.B."/>
            <person name="Szollosi G."/>
            <person name="Zifcakova L."/>
            <person name="Stursova M."/>
            <person name="Spatafora J.W."/>
            <person name="Tedersoo L."/>
            <person name="Vaario L.M."/>
            <person name="Yamada A."/>
            <person name="Yan M."/>
            <person name="Wang P."/>
            <person name="Xu J."/>
            <person name="Bruns T."/>
            <person name="Baldrian P."/>
            <person name="Vilgalys R."/>
            <person name="Dunand C."/>
            <person name="Henrissat B."/>
            <person name="Grigoriev I.V."/>
            <person name="Hibbett D."/>
            <person name="Nagy L.G."/>
            <person name="Martin F.M."/>
        </authorList>
    </citation>
    <scope>NUCLEOTIDE SEQUENCE</scope>
    <source>
        <strain evidence="2">Prilba</strain>
    </source>
</reference>
<gene>
    <name evidence="2" type="ORF">DFH94DRAFT_680123</name>
</gene>
<organism evidence="2 3">
    <name type="scientific">Russula ochroleuca</name>
    <dbReference type="NCBI Taxonomy" id="152965"/>
    <lineage>
        <taxon>Eukaryota</taxon>
        <taxon>Fungi</taxon>
        <taxon>Dikarya</taxon>
        <taxon>Basidiomycota</taxon>
        <taxon>Agaricomycotina</taxon>
        <taxon>Agaricomycetes</taxon>
        <taxon>Russulales</taxon>
        <taxon>Russulaceae</taxon>
        <taxon>Russula</taxon>
    </lineage>
</organism>
<protein>
    <submittedName>
        <fullName evidence="2">Uncharacterized protein</fullName>
    </submittedName>
</protein>